<dbReference type="PRINTS" id="PR00455">
    <property type="entry name" value="HTHTETR"/>
</dbReference>
<dbReference type="PROSITE" id="PS50977">
    <property type="entry name" value="HTH_TETR_2"/>
    <property type="match status" value="1"/>
</dbReference>
<dbReference type="GO" id="GO:0003700">
    <property type="term" value="F:DNA-binding transcription factor activity"/>
    <property type="evidence" value="ECO:0007669"/>
    <property type="project" value="TreeGrafter"/>
</dbReference>
<dbReference type="AlphaFoldDB" id="A0A6B3SG22"/>
<proteinExistence type="predicted"/>
<dbReference type="PANTHER" id="PTHR30055:SF234">
    <property type="entry name" value="HTH-TYPE TRANSCRIPTIONAL REGULATOR BETI"/>
    <property type="match status" value="1"/>
</dbReference>
<organism evidence="6 7">
    <name type="scientific">Noviherbaspirillum galbum</name>
    <dbReference type="NCBI Taxonomy" id="2709383"/>
    <lineage>
        <taxon>Bacteria</taxon>
        <taxon>Pseudomonadati</taxon>
        <taxon>Pseudomonadota</taxon>
        <taxon>Betaproteobacteria</taxon>
        <taxon>Burkholderiales</taxon>
        <taxon>Oxalobacteraceae</taxon>
        <taxon>Noviherbaspirillum</taxon>
    </lineage>
</organism>
<keyword evidence="1" id="KW-0805">Transcription regulation</keyword>
<evidence type="ECO:0000256" key="3">
    <source>
        <dbReference type="ARBA" id="ARBA00023163"/>
    </source>
</evidence>
<dbReference type="InterPro" id="IPR009057">
    <property type="entry name" value="Homeodomain-like_sf"/>
</dbReference>
<keyword evidence="3" id="KW-0804">Transcription</keyword>
<comment type="caution">
    <text evidence="6">The sequence shown here is derived from an EMBL/GenBank/DDBJ whole genome shotgun (WGS) entry which is preliminary data.</text>
</comment>
<dbReference type="PANTHER" id="PTHR30055">
    <property type="entry name" value="HTH-TYPE TRANSCRIPTIONAL REGULATOR RUTR"/>
    <property type="match status" value="1"/>
</dbReference>
<dbReference type="Pfam" id="PF00440">
    <property type="entry name" value="TetR_N"/>
    <property type="match status" value="1"/>
</dbReference>
<dbReference type="Gene3D" id="1.10.357.10">
    <property type="entry name" value="Tetracycline Repressor, domain 2"/>
    <property type="match status" value="1"/>
</dbReference>
<sequence length="196" mass="21336">MAPRSYNNARRKESEAQTLDRIVDATISLHARQGAVATSHAQIADLAGVSVATVYKHFPTKEALLPHCIGKVTGQAPAIDADAILAEPDLESRLRLLVEKVFARYRYFHPWIRWTPVDAPTLPAVAEAGNAGAREVEALARSIIAGVGRDLPEERAALVAMIISYPSWQTLEQSLSSPERANDAALLALRLFLSHP</sequence>
<dbReference type="InterPro" id="IPR001647">
    <property type="entry name" value="HTH_TetR"/>
</dbReference>
<dbReference type="GO" id="GO:0000976">
    <property type="term" value="F:transcription cis-regulatory region binding"/>
    <property type="evidence" value="ECO:0007669"/>
    <property type="project" value="TreeGrafter"/>
</dbReference>
<name>A0A6B3SG22_9BURK</name>
<dbReference type="Proteomes" id="UP000482155">
    <property type="component" value="Unassembled WGS sequence"/>
</dbReference>
<evidence type="ECO:0000256" key="2">
    <source>
        <dbReference type="ARBA" id="ARBA00023125"/>
    </source>
</evidence>
<keyword evidence="2 4" id="KW-0238">DNA-binding</keyword>
<evidence type="ECO:0000259" key="5">
    <source>
        <dbReference type="PROSITE" id="PS50977"/>
    </source>
</evidence>
<feature type="domain" description="HTH tetR-type" evidence="5">
    <location>
        <begin position="16"/>
        <end position="76"/>
    </location>
</feature>
<evidence type="ECO:0000313" key="6">
    <source>
        <dbReference type="EMBL" id="NEX59550.1"/>
    </source>
</evidence>
<dbReference type="RefSeq" id="WP_163959799.1">
    <property type="nucleotide sequence ID" value="NZ_JAAIVB010000003.1"/>
</dbReference>
<accession>A0A6B3SG22</accession>
<evidence type="ECO:0000256" key="1">
    <source>
        <dbReference type="ARBA" id="ARBA00023015"/>
    </source>
</evidence>
<dbReference type="InterPro" id="IPR050109">
    <property type="entry name" value="HTH-type_TetR-like_transc_reg"/>
</dbReference>
<evidence type="ECO:0000256" key="4">
    <source>
        <dbReference type="PROSITE-ProRule" id="PRU00335"/>
    </source>
</evidence>
<reference evidence="6 7" key="1">
    <citation type="submission" date="2020-02" db="EMBL/GenBank/DDBJ databases">
        <authorList>
            <person name="Kim M.K."/>
        </authorList>
    </citation>
    <scope>NUCLEOTIDE SEQUENCE [LARGE SCALE GENOMIC DNA]</scope>
    <source>
        <strain evidence="6 7">17J57-3</strain>
    </source>
</reference>
<gene>
    <name evidence="6" type="ORF">G3574_00525</name>
</gene>
<feature type="DNA-binding region" description="H-T-H motif" evidence="4">
    <location>
        <begin position="39"/>
        <end position="58"/>
    </location>
</feature>
<keyword evidence="7" id="KW-1185">Reference proteome</keyword>
<protein>
    <submittedName>
        <fullName evidence="6">TetR/AcrR family transcriptional regulator</fullName>
    </submittedName>
</protein>
<evidence type="ECO:0000313" key="7">
    <source>
        <dbReference type="Proteomes" id="UP000482155"/>
    </source>
</evidence>
<dbReference type="SUPFAM" id="SSF46689">
    <property type="entry name" value="Homeodomain-like"/>
    <property type="match status" value="1"/>
</dbReference>
<dbReference type="EMBL" id="JAAIVB010000003">
    <property type="protein sequence ID" value="NEX59550.1"/>
    <property type="molecule type" value="Genomic_DNA"/>
</dbReference>